<name>A0A267MMW0_9FIRM</name>
<protein>
    <recommendedName>
        <fullName evidence="3">Helicase/UvrB N-terminal domain-containing protein</fullName>
    </recommendedName>
</protein>
<comment type="caution">
    <text evidence="1">The sequence shown here is derived from an EMBL/GenBank/DDBJ whole genome shotgun (WGS) entry which is preliminary data.</text>
</comment>
<evidence type="ECO:0000313" key="1">
    <source>
        <dbReference type="EMBL" id="PAB60876.1"/>
    </source>
</evidence>
<dbReference type="RefSeq" id="WP_095129749.1">
    <property type="nucleotide sequence ID" value="NZ_NIBG01000001.1"/>
</dbReference>
<dbReference type="OrthoDB" id="1898893at2"/>
<evidence type="ECO:0000313" key="2">
    <source>
        <dbReference type="Proteomes" id="UP000216024"/>
    </source>
</evidence>
<dbReference type="AlphaFoldDB" id="A0A267MMW0"/>
<proteinExistence type="predicted"/>
<keyword evidence="2" id="KW-1185">Reference proteome</keyword>
<dbReference type="EMBL" id="NIBG01000001">
    <property type="protein sequence ID" value="PAB60876.1"/>
    <property type="molecule type" value="Genomic_DNA"/>
</dbReference>
<dbReference type="Proteomes" id="UP000216024">
    <property type="component" value="Unassembled WGS sequence"/>
</dbReference>
<evidence type="ECO:0008006" key="3">
    <source>
        <dbReference type="Google" id="ProtNLM"/>
    </source>
</evidence>
<accession>A0A267MMW0</accession>
<reference evidence="1 2" key="1">
    <citation type="submission" date="2017-06" db="EMBL/GenBank/DDBJ databases">
        <title>Draft genome sequence of anaerobic fermentative bacterium Anaeromicrobium sediminis DY2726D isolated from West Pacific Ocean sediments.</title>
        <authorList>
            <person name="Zeng X."/>
        </authorList>
    </citation>
    <scope>NUCLEOTIDE SEQUENCE [LARGE SCALE GENOMIC DNA]</scope>
    <source>
        <strain evidence="1 2">DY2726D</strain>
    </source>
</reference>
<organism evidence="1 2">
    <name type="scientific">Anaeromicrobium sediminis</name>
    <dbReference type="NCBI Taxonomy" id="1478221"/>
    <lineage>
        <taxon>Bacteria</taxon>
        <taxon>Bacillati</taxon>
        <taxon>Bacillota</taxon>
        <taxon>Clostridia</taxon>
        <taxon>Peptostreptococcales</taxon>
        <taxon>Thermotaleaceae</taxon>
        <taxon>Anaeromicrobium</taxon>
    </lineage>
</organism>
<sequence>MIKNRIKVVDTIMGSGKTSWAVEHMNENSFGRNYIYITPYLDEVERIKKSVTNKHFYAPINKGEGKLDNLKDLVLEQKDIVATHKLFQMADEELIELISYNNYILILDEVMNVIEQVPLQQDDFRLLKDNEIITIDSEDFIIWNDEKGYEDTRYNLIRNMSKNKNLMFHRNSVLMWTFPASCFKAFDEVYILTYLFNAQYQKYYYDMFGLEYEYFGIKQLDEKYILTPKEEMNEDKSQLKKLITIYEGKLNAIGDSNSLSSTWLKNRKNNRKILQLKNNTYNFFRTIVKSKSKDNMWTTLLVAKDKLKGKGYTLGFVSHNTRATNDYARKRNIAYLLNKFMNPMEKSFFEDRGIKVDEEKWALSELLQWIWRSAIRKNQEVTIYLPSKRMRDLFVKWLES</sequence>
<gene>
    <name evidence="1" type="ORF">CCE28_00130</name>
</gene>